<evidence type="ECO:0000256" key="2">
    <source>
        <dbReference type="ARBA" id="ARBA00022723"/>
    </source>
</evidence>
<dbReference type="Pfam" id="PF07731">
    <property type="entry name" value="Cu-oxidase_2"/>
    <property type="match status" value="1"/>
</dbReference>
<dbReference type="Gene3D" id="2.60.40.420">
    <property type="entry name" value="Cupredoxins - blue copper proteins"/>
    <property type="match status" value="3"/>
</dbReference>
<evidence type="ECO:0000259" key="4">
    <source>
        <dbReference type="Pfam" id="PF07731"/>
    </source>
</evidence>
<dbReference type="CDD" id="cd13867">
    <property type="entry name" value="CuRO_2_CueO_FtsP"/>
    <property type="match status" value="1"/>
</dbReference>
<reference evidence="7" key="1">
    <citation type="journal article" date="2019" name="Int. J. Syst. Evol. Microbiol.">
        <title>The Global Catalogue of Microorganisms (GCM) 10K type strain sequencing project: providing services to taxonomists for standard genome sequencing and annotation.</title>
        <authorList>
            <consortium name="The Broad Institute Genomics Platform"/>
            <consortium name="The Broad Institute Genome Sequencing Center for Infectious Disease"/>
            <person name="Wu L."/>
            <person name="Ma J."/>
        </authorList>
    </citation>
    <scope>NUCLEOTIDE SEQUENCE [LARGE SCALE GENOMIC DNA]</scope>
    <source>
        <strain evidence="7">IBRC-M 10908</strain>
    </source>
</reference>
<comment type="caution">
    <text evidence="6">The sequence shown here is derived from an EMBL/GenBank/DDBJ whole genome shotgun (WGS) entry which is preliminary data.</text>
</comment>
<dbReference type="InterPro" id="IPR045087">
    <property type="entry name" value="Cu-oxidase_fam"/>
</dbReference>
<dbReference type="Pfam" id="PF07732">
    <property type="entry name" value="Cu-oxidase_3"/>
    <property type="match status" value="1"/>
</dbReference>
<evidence type="ECO:0000313" key="7">
    <source>
        <dbReference type="Proteomes" id="UP001595823"/>
    </source>
</evidence>
<evidence type="ECO:0000256" key="1">
    <source>
        <dbReference type="ARBA" id="ARBA00010609"/>
    </source>
</evidence>
<dbReference type="InterPro" id="IPR011707">
    <property type="entry name" value="Cu-oxidase-like_N"/>
</dbReference>
<feature type="domain" description="Plastocyanin-like" evidence="4">
    <location>
        <begin position="371"/>
        <end position="484"/>
    </location>
</feature>
<keyword evidence="3" id="KW-0560">Oxidoreductase</keyword>
<dbReference type="RefSeq" id="WP_380620790.1">
    <property type="nucleotide sequence ID" value="NZ_JBHSDK010000015.1"/>
</dbReference>
<feature type="domain" description="Plastocyanin-like" evidence="5">
    <location>
        <begin position="71"/>
        <end position="180"/>
    </location>
</feature>
<keyword evidence="7" id="KW-1185">Reference proteome</keyword>
<dbReference type="PANTHER" id="PTHR48267:SF1">
    <property type="entry name" value="BILIRUBIN OXIDASE"/>
    <property type="match status" value="1"/>
</dbReference>
<dbReference type="CDD" id="cd13890">
    <property type="entry name" value="CuRO_3_CueO_FtsP"/>
    <property type="match status" value="1"/>
</dbReference>
<evidence type="ECO:0000256" key="3">
    <source>
        <dbReference type="ARBA" id="ARBA00023002"/>
    </source>
</evidence>
<name>A0ABV8TY28_9ACTN</name>
<dbReference type="PROSITE" id="PS00080">
    <property type="entry name" value="MULTICOPPER_OXIDASE2"/>
    <property type="match status" value="1"/>
</dbReference>
<accession>A0ABV8TY28</accession>
<dbReference type="PANTHER" id="PTHR48267">
    <property type="entry name" value="CUPREDOXIN SUPERFAMILY PROTEIN"/>
    <property type="match status" value="1"/>
</dbReference>
<dbReference type="Proteomes" id="UP001595823">
    <property type="component" value="Unassembled WGS sequence"/>
</dbReference>
<gene>
    <name evidence="6" type="ORF">ACFPET_10770</name>
</gene>
<evidence type="ECO:0000313" key="6">
    <source>
        <dbReference type="EMBL" id="MFC4335683.1"/>
    </source>
</evidence>
<dbReference type="CDD" id="cd04232">
    <property type="entry name" value="CuRO_1_CueO_FtsP"/>
    <property type="match status" value="1"/>
</dbReference>
<dbReference type="SUPFAM" id="SSF49503">
    <property type="entry name" value="Cupredoxins"/>
    <property type="match status" value="3"/>
</dbReference>
<dbReference type="InterPro" id="IPR002355">
    <property type="entry name" value="Cu_oxidase_Cu_BS"/>
</dbReference>
<comment type="similarity">
    <text evidence="1">Belongs to the multicopper oxidase family.</text>
</comment>
<organism evidence="6 7">
    <name type="scientific">Salininema proteolyticum</name>
    <dbReference type="NCBI Taxonomy" id="1607685"/>
    <lineage>
        <taxon>Bacteria</taxon>
        <taxon>Bacillati</taxon>
        <taxon>Actinomycetota</taxon>
        <taxon>Actinomycetes</taxon>
        <taxon>Glycomycetales</taxon>
        <taxon>Glycomycetaceae</taxon>
        <taxon>Salininema</taxon>
    </lineage>
</organism>
<keyword evidence="2" id="KW-0479">Metal-binding</keyword>
<dbReference type="InterPro" id="IPR011706">
    <property type="entry name" value="Cu-oxidase_C"/>
</dbReference>
<sequence length="504" mass="55683">MKRRTVMTLSAVGAGVLALPIAGGAYLYTSTRRDTAGDVPFDNPLAVPPLDEGDLRGGARNFSLDAEAGETPIKPGKATPTWGFNGSYLGPTLRARRGDDLRFTVRNHLEETTTVHFHGAHLPADCDGGPHQAIEPGGSWEPEWTVDQPATMLWYHPHPHGNTARHVYRGLAGLILIDDDVSDGLDLPREYGVDDVPLVVQDRNFDGDNALEESETWTSTTGIIGEDVIVNGTYGPYFEATTRRLRLRILNGSNARVMNFAFDDDREFLQIGSDGGLLTEPHRTRRALLSPAERADIVVDLEPGETVVLRSLPVEDVGVGSIFKRFNGMDDRLDVLQIRAADELADSPEVPAKLAEIASLSDEPAAERSFRLAGFSTINGDSMDMNRIDFGAQVDTVEEWTVRNTDEYHHNFHVHDVQFQVASIDGEAPPPPLAGWKDTVFLEPNRDYRLRMRFDQYTDPDLPYMYHCHILFHEDFGMMGQFVVLGEGEEVGTVPDMAAHGDHG</sequence>
<dbReference type="InterPro" id="IPR008972">
    <property type="entry name" value="Cupredoxin"/>
</dbReference>
<protein>
    <submittedName>
        <fullName evidence="6">Multicopper oxidase family protein</fullName>
    </submittedName>
</protein>
<evidence type="ECO:0000259" key="5">
    <source>
        <dbReference type="Pfam" id="PF07732"/>
    </source>
</evidence>
<dbReference type="EMBL" id="JBHSDK010000015">
    <property type="protein sequence ID" value="MFC4335683.1"/>
    <property type="molecule type" value="Genomic_DNA"/>
</dbReference>
<proteinExistence type="inferred from homology"/>